<evidence type="ECO:0000256" key="6">
    <source>
        <dbReference type="ARBA" id="ARBA00022824"/>
    </source>
</evidence>
<evidence type="ECO:0000256" key="10">
    <source>
        <dbReference type="ARBA" id="ARBA00024938"/>
    </source>
</evidence>
<evidence type="ECO:0000256" key="7">
    <source>
        <dbReference type="ARBA" id="ARBA00022989"/>
    </source>
</evidence>
<dbReference type="PANTHER" id="PTHR13448:SF0">
    <property type="entry name" value="TRANSMEMBRANE PROTEIN 214"/>
    <property type="match status" value="1"/>
</dbReference>
<organism evidence="13 14">
    <name type="scientific">Mola mola</name>
    <name type="common">Ocean sunfish</name>
    <name type="synonym">Tetraodon mola</name>
    <dbReference type="NCBI Taxonomy" id="94237"/>
    <lineage>
        <taxon>Eukaryota</taxon>
        <taxon>Metazoa</taxon>
        <taxon>Chordata</taxon>
        <taxon>Craniata</taxon>
        <taxon>Vertebrata</taxon>
        <taxon>Euteleostomi</taxon>
        <taxon>Actinopterygii</taxon>
        <taxon>Neopterygii</taxon>
        <taxon>Teleostei</taxon>
        <taxon>Neoteleostei</taxon>
        <taxon>Acanthomorphata</taxon>
        <taxon>Eupercaria</taxon>
        <taxon>Tetraodontiformes</taxon>
        <taxon>Molidae</taxon>
        <taxon>Mola</taxon>
    </lineage>
</organism>
<accession>A0A3Q4BJJ3</accession>
<dbReference type="GO" id="GO:0006915">
    <property type="term" value="P:apoptotic process"/>
    <property type="evidence" value="ECO:0007669"/>
    <property type="project" value="UniProtKB-KW"/>
</dbReference>
<dbReference type="GO" id="GO:0005789">
    <property type="term" value="C:endoplasmic reticulum membrane"/>
    <property type="evidence" value="ECO:0007669"/>
    <property type="project" value="UniProtKB-SubCell"/>
</dbReference>
<evidence type="ECO:0000256" key="1">
    <source>
        <dbReference type="ARBA" id="ARBA00004477"/>
    </source>
</evidence>
<feature type="compositionally biased region" description="Low complexity" evidence="12">
    <location>
        <begin position="71"/>
        <end position="83"/>
    </location>
</feature>
<proteinExistence type="inferred from homology"/>
<evidence type="ECO:0000256" key="5">
    <source>
        <dbReference type="ARBA" id="ARBA00022703"/>
    </source>
</evidence>
<evidence type="ECO:0000313" key="13">
    <source>
        <dbReference type="Ensembl" id="ENSMMOP00000020132.1"/>
    </source>
</evidence>
<feature type="region of interest" description="Disordered" evidence="12">
    <location>
        <begin position="35"/>
        <end position="90"/>
    </location>
</feature>
<name>A0A3Q4BJJ3_MOLML</name>
<keyword evidence="5" id="KW-0053">Apoptosis</keyword>
<sequence length="642" mass="73095">MELRTQGGRKEVLEESKEVIIKSLTRVITAPLCPSAPLKMSETRYDGFEKMGKKQNKEQVPPPAEPENKKPSLSKASKKSQSSNTVTHSTHKTLEEAFKALDVTDLKQQLARSQTLFPENPSVWVKDLAGYLNLNLTAPETEPTLSSYAHDYPYCLTGKELKGVIKGLMGRCSDILPDLFDHCVYTMLRELDRQSEPLHGYRVSYCDFHYLELLRSVQNRPVKCLTIMWALGQAGFYDLSQGLQVWLGIMLPVLGVKSLSSYAIAYLERLLLLHSNLTKGFGIMGPKEFFPLLDFAFINTCSTEICRGQEQMEQLRRLYPRLKALAFGAKPESTLHTYLPSFLSRATPHCPDDMKKELLSSMTECLCVDVQIFNYEIDFKKKNKKKLRKNLEETIQSFRVTNEEMRDAIESQDLHECNNLCQNLQVKMRGRGFPWSKLLMVLLVFATGFVAHDVRSHGSFADSSTARHLQSSGVMAVSQQAWSKITVYSKQGFSWLETNTPYYYSECVRVVGPLIEQGRENVKTAAIFISENVMQFIFWVKEKTPQAIDWVNTNTPDSVFQVFAYLKELLLFFHQNYVLPALVYISGLLQRAWTSLQDSCNGEVSISCLQRHALSFTNSTWQLLQHTTSAIKAWAQELLTRA</sequence>
<keyword evidence="6" id="KW-0256">Endoplasmic reticulum</keyword>
<dbReference type="GO" id="GO:0005794">
    <property type="term" value="C:Golgi apparatus"/>
    <property type="evidence" value="ECO:0007669"/>
    <property type="project" value="TreeGrafter"/>
</dbReference>
<dbReference type="Pfam" id="PF10151">
    <property type="entry name" value="TMEM214"/>
    <property type="match status" value="1"/>
</dbReference>
<evidence type="ECO:0000256" key="2">
    <source>
        <dbReference type="ARBA" id="ARBA00007984"/>
    </source>
</evidence>
<dbReference type="Proteomes" id="UP000261620">
    <property type="component" value="Unplaced"/>
</dbReference>
<evidence type="ECO:0000256" key="3">
    <source>
        <dbReference type="ARBA" id="ARBA00011720"/>
    </source>
</evidence>
<evidence type="ECO:0000256" key="4">
    <source>
        <dbReference type="ARBA" id="ARBA00022692"/>
    </source>
</evidence>
<dbReference type="PANTHER" id="PTHR13448">
    <property type="entry name" value="TRANSMEMBRANE PROTEIN 214"/>
    <property type="match status" value="1"/>
</dbReference>
<dbReference type="OMA" id="NGSAGKW"/>
<dbReference type="AlphaFoldDB" id="A0A3Q4BJJ3"/>
<evidence type="ECO:0000313" key="14">
    <source>
        <dbReference type="Proteomes" id="UP000261620"/>
    </source>
</evidence>
<comment type="subunit">
    <text evidence="3">Constitutively interacts with CASP4; required for the localization of procaspase 4 to the ER.</text>
</comment>
<evidence type="ECO:0000256" key="8">
    <source>
        <dbReference type="ARBA" id="ARBA00023136"/>
    </source>
</evidence>
<keyword evidence="11" id="KW-0175">Coiled coil</keyword>
<comment type="subcellular location">
    <subcellularLocation>
        <location evidence="1">Endoplasmic reticulum membrane</location>
        <topology evidence="1">Multi-pass membrane protein</topology>
    </subcellularLocation>
</comment>
<keyword evidence="14" id="KW-1185">Reference proteome</keyword>
<feature type="coiled-coil region" evidence="11">
    <location>
        <begin position="377"/>
        <end position="408"/>
    </location>
</feature>
<reference evidence="13" key="1">
    <citation type="submission" date="2025-08" db="UniProtKB">
        <authorList>
            <consortium name="Ensembl"/>
        </authorList>
    </citation>
    <scope>IDENTIFICATION</scope>
</reference>
<dbReference type="STRING" id="94237.ENSMMOP00000020132"/>
<keyword evidence="8" id="KW-0472">Membrane</keyword>
<evidence type="ECO:0000256" key="11">
    <source>
        <dbReference type="SAM" id="Coils"/>
    </source>
</evidence>
<dbReference type="InterPro" id="IPR019308">
    <property type="entry name" value="TMEM214"/>
</dbReference>
<evidence type="ECO:0000256" key="12">
    <source>
        <dbReference type="SAM" id="MobiDB-lite"/>
    </source>
</evidence>
<feature type="compositionally biased region" description="Basic and acidic residues" evidence="12">
    <location>
        <begin position="41"/>
        <end position="57"/>
    </location>
</feature>
<keyword evidence="9" id="KW-0325">Glycoprotein</keyword>
<evidence type="ECO:0000256" key="9">
    <source>
        <dbReference type="ARBA" id="ARBA00023180"/>
    </source>
</evidence>
<dbReference type="Ensembl" id="ENSMMOT00000020466.1">
    <property type="protein sequence ID" value="ENSMMOP00000020132.1"/>
    <property type="gene ID" value="ENSMMOG00000015296.1"/>
</dbReference>
<keyword evidence="4" id="KW-0812">Transmembrane</keyword>
<comment type="similarity">
    <text evidence="2">Belongs to the TMEM214 family.</text>
</comment>
<comment type="function">
    <text evidence="10">Critical mediator, in cooperation with CASP4, of endoplasmic reticulum-stress induced apoptosis. Required or the activation of CASP4 following endoplasmic reticulum stress.</text>
</comment>
<protein>
    <submittedName>
        <fullName evidence="13">Uncharacterized protein</fullName>
    </submittedName>
</protein>
<reference evidence="13" key="2">
    <citation type="submission" date="2025-09" db="UniProtKB">
        <authorList>
            <consortium name="Ensembl"/>
        </authorList>
    </citation>
    <scope>IDENTIFICATION</scope>
</reference>
<keyword evidence="7" id="KW-1133">Transmembrane helix</keyword>